<dbReference type="NCBIfam" id="TIGR00654">
    <property type="entry name" value="PhzF_family"/>
    <property type="match status" value="1"/>
</dbReference>
<protein>
    <submittedName>
        <fullName evidence="2">Phenazine biosynthesis protein PhzF</fullName>
    </submittedName>
</protein>
<dbReference type="InterPro" id="IPR003719">
    <property type="entry name" value="Phenazine_PhzF-like"/>
</dbReference>
<gene>
    <name evidence="2" type="ORF">CVS30_07490</name>
</gene>
<dbReference type="RefSeq" id="WP_110484703.1">
    <property type="nucleotide sequence ID" value="NZ_QJVC01000004.1"/>
</dbReference>
<dbReference type="Proteomes" id="UP000247980">
    <property type="component" value="Unassembled WGS sequence"/>
</dbReference>
<keyword evidence="3" id="KW-1185">Reference proteome</keyword>
<evidence type="ECO:0000313" key="3">
    <source>
        <dbReference type="Proteomes" id="UP000247980"/>
    </source>
</evidence>
<dbReference type="GO" id="GO:0016853">
    <property type="term" value="F:isomerase activity"/>
    <property type="evidence" value="ECO:0007669"/>
    <property type="project" value="TreeGrafter"/>
</dbReference>
<dbReference type="GO" id="GO:0005737">
    <property type="term" value="C:cytoplasm"/>
    <property type="evidence" value="ECO:0007669"/>
    <property type="project" value="TreeGrafter"/>
</dbReference>
<accession>A0A2V5IRI1</accession>
<dbReference type="OrthoDB" id="9788221at2"/>
<dbReference type="AlphaFoldDB" id="A0A2V5IRI1"/>
<proteinExistence type="predicted"/>
<organism evidence="2 3">
    <name type="scientific">Arthrobacter psychrolactophilus</name>
    <dbReference type="NCBI Taxonomy" id="92442"/>
    <lineage>
        <taxon>Bacteria</taxon>
        <taxon>Bacillati</taxon>
        <taxon>Actinomycetota</taxon>
        <taxon>Actinomycetes</taxon>
        <taxon>Micrococcales</taxon>
        <taxon>Micrococcaceae</taxon>
        <taxon>Arthrobacter</taxon>
    </lineage>
</organism>
<feature type="active site" evidence="1">
    <location>
        <position position="48"/>
    </location>
</feature>
<evidence type="ECO:0000313" key="2">
    <source>
        <dbReference type="EMBL" id="PYI39139.1"/>
    </source>
</evidence>
<reference evidence="2 3" key="1">
    <citation type="submission" date="2018-05" db="EMBL/GenBank/DDBJ databases">
        <title>Genetic diversity of glacier-inhabiting Cryobacterium bacteria in China and description of Cryobacterium mengkeensis sp. nov. and Arthrobacter glacialis sp. nov.</title>
        <authorList>
            <person name="Liu Q."/>
            <person name="Xin Y.-H."/>
        </authorList>
    </citation>
    <scope>NUCLEOTIDE SEQUENCE [LARGE SCALE GENOMIC DNA]</scope>
    <source>
        <strain evidence="2 3">B7</strain>
    </source>
</reference>
<dbReference type="EMBL" id="QJVC01000004">
    <property type="protein sequence ID" value="PYI39139.1"/>
    <property type="molecule type" value="Genomic_DNA"/>
</dbReference>
<comment type="caution">
    <text evidence="2">The sequence shown here is derived from an EMBL/GenBank/DDBJ whole genome shotgun (WGS) entry which is preliminary data.</text>
</comment>
<dbReference type="PANTHER" id="PTHR13774">
    <property type="entry name" value="PHENAZINE BIOSYNTHESIS PROTEIN"/>
    <property type="match status" value="1"/>
</dbReference>
<dbReference type="PANTHER" id="PTHR13774:SF32">
    <property type="entry name" value="ANTISENSE-ENHANCING SEQUENCE 1"/>
    <property type="match status" value="1"/>
</dbReference>
<dbReference type="Pfam" id="PF02567">
    <property type="entry name" value="PhzC-PhzF"/>
    <property type="match status" value="1"/>
</dbReference>
<dbReference type="Gene3D" id="3.10.310.10">
    <property type="entry name" value="Diaminopimelate Epimerase, Chain A, domain 1"/>
    <property type="match status" value="2"/>
</dbReference>
<sequence>MVMSRRYSEVDVFSATAYRGNALAVVHDAEDLSTAEMQQFANWTNLAETTFLLAPTDSRADYRVRIFTASEELPFAGHPTLGSARAWLGSGGTVGASGVIMQECEAGLVPVRVRADRLAFAAPPLTRYEAIEESRLQQVASVLGIEREHILDSSWIVNGPRWMGIRLASAQEVLALRPDPTRLDDLEIGVVGPHAPGAEVQFEVRAFFGGDAVWEDPVTGSLNAGLARWMSDTQVAPSNYVAAQGTVLGREGRVHIDIEDATIWVGGEATLCIEGTVQL</sequence>
<dbReference type="PIRSF" id="PIRSF016184">
    <property type="entry name" value="PhzC_PhzF"/>
    <property type="match status" value="1"/>
</dbReference>
<dbReference type="SUPFAM" id="SSF54506">
    <property type="entry name" value="Diaminopimelate epimerase-like"/>
    <property type="match status" value="1"/>
</dbReference>
<evidence type="ECO:0000256" key="1">
    <source>
        <dbReference type="PIRSR" id="PIRSR016184-1"/>
    </source>
</evidence>
<name>A0A2V5IRI1_9MICC</name>